<dbReference type="Gene3D" id="3.30.60.230">
    <property type="entry name" value="Lsr2, dimerization domain"/>
    <property type="match status" value="1"/>
</dbReference>
<evidence type="ECO:0000313" key="5">
    <source>
        <dbReference type="Proteomes" id="UP000323046"/>
    </source>
</evidence>
<dbReference type="RefSeq" id="WP_150169660.1">
    <property type="nucleotide sequence ID" value="NZ_CP029193.1"/>
</dbReference>
<dbReference type="Gene3D" id="4.10.320.10">
    <property type="entry name" value="E3-binding domain"/>
    <property type="match status" value="1"/>
</dbReference>
<dbReference type="InterPro" id="IPR024412">
    <property type="entry name" value="Lsr2_dim_dom"/>
</dbReference>
<keyword evidence="1" id="KW-0238">DNA-binding</keyword>
<feature type="domain" description="Lsr2 dimerization" evidence="2">
    <location>
        <begin position="1"/>
        <end position="56"/>
    </location>
</feature>
<evidence type="ECO:0008006" key="6">
    <source>
        <dbReference type="Google" id="ProtNLM"/>
    </source>
</evidence>
<keyword evidence="5" id="KW-1185">Reference proteome</keyword>
<accession>A0A5P2BDI4</accession>
<dbReference type="GO" id="GO:0016746">
    <property type="term" value="F:acyltransferase activity"/>
    <property type="evidence" value="ECO:0007669"/>
    <property type="project" value="InterPro"/>
</dbReference>
<dbReference type="InterPro" id="IPR042261">
    <property type="entry name" value="Lsr2-like_dimerization"/>
</dbReference>
<dbReference type="Pfam" id="PF23359">
    <property type="entry name" value="Lsr2_DNA-bd"/>
    <property type="match status" value="1"/>
</dbReference>
<evidence type="ECO:0000313" key="4">
    <source>
        <dbReference type="EMBL" id="QES28107.1"/>
    </source>
</evidence>
<name>A0A5P2BDI4_STRVZ</name>
<dbReference type="Proteomes" id="UP000323046">
    <property type="component" value="Chromosome"/>
</dbReference>
<sequence length="105" mass="11453">MAQRVVVTLFDDIDGGEAAETVAFGLDGTSYEIDLNQTNAEKLRGALAPYLEAARKRSRSGAAFRHTALSPDPSAVRAWARSHHMNVPPRGRIPKKVYEAFEAAN</sequence>
<proteinExistence type="predicted"/>
<dbReference type="GO" id="GO:0003677">
    <property type="term" value="F:DNA binding"/>
    <property type="evidence" value="ECO:0007669"/>
    <property type="project" value="UniProtKB-KW"/>
</dbReference>
<dbReference type="Pfam" id="PF11774">
    <property type="entry name" value="Lsr2"/>
    <property type="match status" value="1"/>
</dbReference>
<dbReference type="EMBL" id="CP029193">
    <property type="protein sequence ID" value="QES28107.1"/>
    <property type="molecule type" value="Genomic_DNA"/>
</dbReference>
<dbReference type="InterPro" id="IPR055370">
    <property type="entry name" value="Lsr2_DNA-bd"/>
</dbReference>
<feature type="domain" description="Lsr2 DNA-binding" evidence="3">
    <location>
        <begin position="70"/>
        <end position="104"/>
    </location>
</feature>
<dbReference type="AlphaFoldDB" id="A0A5P2BDI4"/>
<evidence type="ECO:0000259" key="2">
    <source>
        <dbReference type="Pfam" id="PF11774"/>
    </source>
</evidence>
<evidence type="ECO:0000256" key="1">
    <source>
        <dbReference type="ARBA" id="ARBA00023125"/>
    </source>
</evidence>
<gene>
    <name evidence="4" type="ORF">DEJ47_18235</name>
</gene>
<evidence type="ECO:0000259" key="3">
    <source>
        <dbReference type="Pfam" id="PF23359"/>
    </source>
</evidence>
<dbReference type="OrthoDB" id="4113332at2"/>
<organism evidence="4 5">
    <name type="scientific">Streptomyces venezuelae</name>
    <dbReference type="NCBI Taxonomy" id="54571"/>
    <lineage>
        <taxon>Bacteria</taxon>
        <taxon>Bacillati</taxon>
        <taxon>Actinomycetota</taxon>
        <taxon>Actinomycetes</taxon>
        <taxon>Kitasatosporales</taxon>
        <taxon>Streptomycetaceae</taxon>
        <taxon>Streptomyces</taxon>
    </lineage>
</organism>
<protein>
    <recommendedName>
        <fullName evidence="6">Lsr2 family protein</fullName>
    </recommendedName>
</protein>
<dbReference type="InterPro" id="IPR036625">
    <property type="entry name" value="E3-bd_dom_sf"/>
</dbReference>
<reference evidence="4 5" key="1">
    <citation type="submission" date="2018-05" db="EMBL/GenBank/DDBJ databases">
        <title>Streptomyces venezuelae.</title>
        <authorList>
            <person name="Kim W."/>
            <person name="Lee N."/>
            <person name="Cho B.-K."/>
        </authorList>
    </citation>
    <scope>NUCLEOTIDE SEQUENCE [LARGE SCALE GENOMIC DNA]</scope>
    <source>
        <strain evidence="4 5">ATCC 14583</strain>
    </source>
</reference>